<dbReference type="Proteomes" id="UP000326029">
    <property type="component" value="Chromosome"/>
</dbReference>
<dbReference type="AlphaFoldDB" id="A0AAV4KLX6"/>
<proteinExistence type="predicted"/>
<dbReference type="Proteomes" id="UP000642014">
    <property type="component" value="Unassembled WGS sequence"/>
</dbReference>
<dbReference type="GeneID" id="95454517"/>
<evidence type="ECO:0000313" key="5">
    <source>
        <dbReference type="Proteomes" id="UP000642014"/>
    </source>
</evidence>
<organism evidence="2 5">
    <name type="scientific">Streptomyces cinereoruber</name>
    <dbReference type="NCBI Taxonomy" id="67260"/>
    <lineage>
        <taxon>Bacteria</taxon>
        <taxon>Bacillati</taxon>
        <taxon>Actinomycetota</taxon>
        <taxon>Actinomycetes</taxon>
        <taxon>Kitasatosporales</taxon>
        <taxon>Streptomycetaceae</taxon>
        <taxon>Streptomyces</taxon>
    </lineage>
</organism>
<reference evidence="3 4" key="2">
    <citation type="submission" date="2017-09" db="EMBL/GenBank/DDBJ databases">
        <authorList>
            <person name="Lee N."/>
            <person name="Cho B.-K."/>
        </authorList>
    </citation>
    <scope>NUCLEOTIDE SEQUENCE [LARGE SCALE GENOMIC DNA]</scope>
    <source>
        <strain evidence="3 4">ATCC 19740</strain>
    </source>
</reference>
<evidence type="ECO:0000313" key="4">
    <source>
        <dbReference type="Proteomes" id="UP000326029"/>
    </source>
</evidence>
<reference evidence="2" key="3">
    <citation type="submission" date="2023-08" db="EMBL/GenBank/DDBJ databases">
        <authorList>
            <person name="Sun Q."/>
            <person name="Ohkuma M."/>
        </authorList>
    </citation>
    <scope>NUCLEOTIDE SEQUENCE</scope>
    <source>
        <strain evidence="2">JCM 4205</strain>
    </source>
</reference>
<dbReference type="EMBL" id="BMSJ01000008">
    <property type="protein sequence ID" value="GGR36359.1"/>
    <property type="molecule type" value="Genomic_DNA"/>
</dbReference>
<sequence>MAENVGSVMLARSAMNRAATEGQRPAGRPVRGARRVSAALAGLAASTRHELLTFDDPVASAGYAIPEPFLELVGACMRTAAERADEVRRIVPRHALARIEGGLRVPGQARLVESIPFKMILVDRTVAAIPLDLELLYNGMLLVRDPVVVRALVRAHQVCWAMAEDPTAYTVPSPSPPPDDLPPQLRPVLDALVAGLTDETAAARLGMSARTYSRRVGELMAALGTTSRFRAGAEAARRGWL</sequence>
<feature type="domain" description="HTH luxR-type" evidence="1">
    <location>
        <begin position="178"/>
        <end position="235"/>
    </location>
</feature>
<evidence type="ECO:0000313" key="3">
    <source>
        <dbReference type="EMBL" id="QEV32821.1"/>
    </source>
</evidence>
<dbReference type="InterPro" id="IPR036388">
    <property type="entry name" value="WH-like_DNA-bd_sf"/>
</dbReference>
<keyword evidence="4" id="KW-1185">Reference proteome</keyword>
<dbReference type="GO" id="GO:0003677">
    <property type="term" value="F:DNA binding"/>
    <property type="evidence" value="ECO:0007669"/>
    <property type="project" value="UniProtKB-KW"/>
</dbReference>
<name>A0AAV4KLX6_9ACTN</name>
<accession>A0AAV4KLX6</accession>
<dbReference type="InterPro" id="IPR000792">
    <property type="entry name" value="Tscrpt_reg_LuxR_C"/>
</dbReference>
<gene>
    <name evidence="3" type="ORF">CP977_12110</name>
    <name evidence="2" type="ORF">GCM10010497_44020</name>
</gene>
<dbReference type="SUPFAM" id="SSF46894">
    <property type="entry name" value="C-terminal effector domain of the bipartite response regulators"/>
    <property type="match status" value="1"/>
</dbReference>
<reference evidence="2 5" key="1">
    <citation type="journal article" date="2014" name="Int. J. Syst. Evol. Microbiol.">
        <title>Complete genome sequence of Corynebacterium casei LMG S-19264T (=DSM 44701T), isolated from a smear-ripened cheese.</title>
        <authorList>
            <consortium name="US DOE Joint Genome Institute (JGI-PGF)"/>
            <person name="Walter F."/>
            <person name="Albersmeier A."/>
            <person name="Kalinowski J."/>
            <person name="Ruckert C."/>
        </authorList>
    </citation>
    <scope>NUCLEOTIDE SEQUENCE [LARGE SCALE GENOMIC DNA]</scope>
    <source>
        <strain evidence="2 5">JCM 4205</strain>
    </source>
</reference>
<dbReference type="EMBL" id="CP023693">
    <property type="protein sequence ID" value="QEV32821.1"/>
    <property type="molecule type" value="Genomic_DNA"/>
</dbReference>
<protein>
    <submittedName>
        <fullName evidence="3">DNA-binding response regulator</fullName>
    </submittedName>
</protein>
<dbReference type="RefSeq" id="WP_062755535.1">
    <property type="nucleotide sequence ID" value="NZ_BMSJ01000008.1"/>
</dbReference>
<evidence type="ECO:0000259" key="1">
    <source>
        <dbReference type="SMART" id="SM00421"/>
    </source>
</evidence>
<keyword evidence="3" id="KW-0238">DNA-binding</keyword>
<evidence type="ECO:0000313" key="2">
    <source>
        <dbReference type="EMBL" id="GGR36359.1"/>
    </source>
</evidence>
<dbReference type="SMART" id="SM00421">
    <property type="entry name" value="HTH_LUXR"/>
    <property type="match status" value="1"/>
</dbReference>
<dbReference type="GO" id="GO:0006355">
    <property type="term" value="P:regulation of DNA-templated transcription"/>
    <property type="evidence" value="ECO:0007669"/>
    <property type="project" value="InterPro"/>
</dbReference>
<dbReference type="Gene3D" id="1.10.10.10">
    <property type="entry name" value="Winged helix-like DNA-binding domain superfamily/Winged helix DNA-binding domain"/>
    <property type="match status" value="1"/>
</dbReference>
<dbReference type="InterPro" id="IPR016032">
    <property type="entry name" value="Sig_transdc_resp-reg_C-effctor"/>
</dbReference>